<dbReference type="InterPro" id="IPR006059">
    <property type="entry name" value="SBP"/>
</dbReference>
<sequence precursor="true">MARMRRATATIAVATTVALLAACGGGDEPGGEKTPGGKGEDVTVTWWHNSNTGDGKKYYDKVAADFEAANPGVDIDVQAMQHEDMTTKLEAAFQAGEAPDVYMERGGGELADHVEAGLVKDLSEAAGDTIAKLGGTVAGFQVDGATYALPFSLGVVGFWYNKALFAEAGIDATPTTWDEMYAAIDKLKAADITPIAVGAGDKWPAAHYWYYFALRQCSQEVLQGAVQSLDFSDPCFVRAGESLEELVAAKPFNNGFLTTKAQEGATSASGLLATGKVAIELQGHWEPGVMQGLTEDGSGLGENTGWFAFPAVDDGQGDPASALGGGDAWAVGQDAPDAAVDFAQYLLSDEVQKGFAELDMGLPTNNTASKYVSDPALANLLAVRDAAPFVQLYFDTAFGASVGGAMNDEIALLFAGEASPQDIVDATQAAADSE</sequence>
<dbReference type="PANTHER" id="PTHR43649:SF14">
    <property type="entry name" value="BLR3389 PROTEIN"/>
    <property type="match status" value="1"/>
</dbReference>
<protein>
    <submittedName>
        <fullName evidence="2">Extracellular solute-binding protein family 1</fullName>
    </submittedName>
</protein>
<dbReference type="AlphaFoldDB" id="F8A1V4"/>
<dbReference type="Pfam" id="PF01547">
    <property type="entry name" value="SBP_bac_1"/>
    <property type="match status" value="1"/>
</dbReference>
<feature type="signal peptide" evidence="1">
    <location>
        <begin position="1"/>
        <end position="21"/>
    </location>
</feature>
<keyword evidence="3" id="KW-1185">Reference proteome</keyword>
<dbReference type="eggNOG" id="COG1653">
    <property type="taxonomic scope" value="Bacteria"/>
</dbReference>
<dbReference type="KEGG" id="cga:Celgi_2399"/>
<keyword evidence="1" id="KW-0732">Signal</keyword>
<proteinExistence type="predicted"/>
<reference evidence="3" key="1">
    <citation type="submission" date="2011-04" db="EMBL/GenBank/DDBJ databases">
        <title>Complete sequence of Cellvibrio gilvus ATCC 13127.</title>
        <authorList>
            <person name="Lucas S."/>
            <person name="Han J."/>
            <person name="Lapidus A."/>
            <person name="Cheng J.-F."/>
            <person name="Goodwin L."/>
            <person name="Pitluck S."/>
            <person name="Peters L."/>
            <person name="Munk A."/>
            <person name="Detter J.C."/>
            <person name="Han C."/>
            <person name="Tapia R."/>
            <person name="Land M."/>
            <person name="Hauser L."/>
            <person name="Kyrpides N."/>
            <person name="Ivanova N."/>
            <person name="Ovchinnikova G."/>
            <person name="Pagani I."/>
            <person name="Mead D."/>
            <person name="Brumm P."/>
            <person name="Woyke T."/>
        </authorList>
    </citation>
    <scope>NUCLEOTIDE SEQUENCE [LARGE SCALE GENOMIC DNA]</scope>
    <source>
        <strain evidence="3">ATCC 13127 / NRRL B-14078</strain>
    </source>
</reference>
<dbReference type="Gene3D" id="3.40.190.10">
    <property type="entry name" value="Periplasmic binding protein-like II"/>
    <property type="match status" value="2"/>
</dbReference>
<evidence type="ECO:0000313" key="3">
    <source>
        <dbReference type="Proteomes" id="UP000000485"/>
    </source>
</evidence>
<dbReference type="STRING" id="593907.Celgi_2399"/>
<name>F8A1V4_CELGA</name>
<dbReference type="SUPFAM" id="SSF53850">
    <property type="entry name" value="Periplasmic binding protein-like II"/>
    <property type="match status" value="1"/>
</dbReference>
<dbReference type="InterPro" id="IPR050490">
    <property type="entry name" value="Bact_solute-bd_prot1"/>
</dbReference>
<feature type="chain" id="PRO_5038439779" evidence="1">
    <location>
        <begin position="22"/>
        <end position="434"/>
    </location>
</feature>
<dbReference type="PROSITE" id="PS51257">
    <property type="entry name" value="PROKAR_LIPOPROTEIN"/>
    <property type="match status" value="1"/>
</dbReference>
<dbReference type="HOGENOM" id="CLU_031285_12_0_11"/>
<evidence type="ECO:0000256" key="1">
    <source>
        <dbReference type="SAM" id="SignalP"/>
    </source>
</evidence>
<organism evidence="2 3">
    <name type="scientific">Cellulomonas gilvus (strain ATCC 13127 / NRRL B-14078)</name>
    <name type="common">Cellvibrio gilvus</name>
    <dbReference type="NCBI Taxonomy" id="593907"/>
    <lineage>
        <taxon>Bacteria</taxon>
        <taxon>Bacillati</taxon>
        <taxon>Actinomycetota</taxon>
        <taxon>Actinomycetes</taxon>
        <taxon>Micrococcales</taxon>
        <taxon>Cellulomonadaceae</taxon>
        <taxon>Cellulomonas</taxon>
    </lineage>
</organism>
<accession>F8A1V4</accession>
<dbReference type="RefSeq" id="WP_013884416.1">
    <property type="nucleotide sequence ID" value="NC_015671.1"/>
</dbReference>
<evidence type="ECO:0000313" key="2">
    <source>
        <dbReference type="EMBL" id="AEI12898.1"/>
    </source>
</evidence>
<gene>
    <name evidence="2" type="ordered locus">Celgi_2399</name>
</gene>
<dbReference type="EMBL" id="CP002665">
    <property type="protein sequence ID" value="AEI12898.1"/>
    <property type="molecule type" value="Genomic_DNA"/>
</dbReference>
<dbReference type="Proteomes" id="UP000000485">
    <property type="component" value="Chromosome"/>
</dbReference>
<dbReference type="PANTHER" id="PTHR43649">
    <property type="entry name" value="ARABINOSE-BINDING PROTEIN-RELATED"/>
    <property type="match status" value="1"/>
</dbReference>